<accession>A0A150WKF1</accession>
<gene>
    <name evidence="1" type="ORF">AZI86_14985</name>
</gene>
<dbReference type="AlphaFoldDB" id="A0A150WKF1"/>
<sequence>MDIFKVLLTSSVTLLFCACEVSTSGDGKSPSGFPYGYSQEKADGGVDGGGGNAVVCRNQDGTIESAELLDLFEGSAMYGLNIQRSANPFNTQVEKALEVIPPNSRQLIAAYANIVQRKMTILPPNTKLDKIDDSYEVVLPSQCQVEQLARFYSEERILISGDLWSFLSETDRAALILHEATYAANRIVGASDSRRSRHIVAHLFDPSTRWTDVKTDVPSKALTCIAMNDRVLFSAFQNGSKDWILNFEILGHSQVVSKKFAIIPSATKLDFNEAANFPVSSGSDKVGQSTKLATSLISSFEGEDILVIERTWENPRSSEGQIISGYQTPRYYLTWTSGSFPKDKSSKMVLNCSVKITQP</sequence>
<evidence type="ECO:0000313" key="2">
    <source>
        <dbReference type="Proteomes" id="UP000075320"/>
    </source>
</evidence>
<reference evidence="1 2" key="1">
    <citation type="submission" date="2016-03" db="EMBL/GenBank/DDBJ databases">
        <authorList>
            <person name="Ploux O."/>
        </authorList>
    </citation>
    <scope>NUCLEOTIDE SEQUENCE [LARGE SCALE GENOMIC DNA]</scope>
    <source>
        <strain evidence="1 2">R0</strain>
    </source>
</reference>
<protein>
    <recommendedName>
        <fullName evidence="3">Lipoprotein</fullName>
    </recommendedName>
</protein>
<dbReference type="EMBL" id="LUKE01000003">
    <property type="protein sequence ID" value="KYG64103.1"/>
    <property type="molecule type" value="Genomic_DNA"/>
</dbReference>
<name>A0A150WKF1_BDEBC</name>
<evidence type="ECO:0000313" key="1">
    <source>
        <dbReference type="EMBL" id="KYG64103.1"/>
    </source>
</evidence>
<dbReference type="Proteomes" id="UP000075320">
    <property type="component" value="Unassembled WGS sequence"/>
</dbReference>
<organism evidence="1 2">
    <name type="scientific">Bdellovibrio bacteriovorus</name>
    <dbReference type="NCBI Taxonomy" id="959"/>
    <lineage>
        <taxon>Bacteria</taxon>
        <taxon>Pseudomonadati</taxon>
        <taxon>Bdellovibrionota</taxon>
        <taxon>Bdellovibrionia</taxon>
        <taxon>Bdellovibrionales</taxon>
        <taxon>Pseudobdellovibrionaceae</taxon>
        <taxon>Bdellovibrio</taxon>
    </lineage>
</organism>
<proteinExistence type="predicted"/>
<dbReference type="PROSITE" id="PS51257">
    <property type="entry name" value="PROKAR_LIPOPROTEIN"/>
    <property type="match status" value="1"/>
</dbReference>
<keyword evidence="2" id="KW-1185">Reference proteome</keyword>
<evidence type="ECO:0008006" key="3">
    <source>
        <dbReference type="Google" id="ProtNLM"/>
    </source>
</evidence>
<dbReference type="RefSeq" id="WP_061836069.1">
    <property type="nucleotide sequence ID" value="NZ_LUKE01000003.1"/>
</dbReference>
<comment type="caution">
    <text evidence="1">The sequence shown here is derived from an EMBL/GenBank/DDBJ whole genome shotgun (WGS) entry which is preliminary data.</text>
</comment>